<protein>
    <recommendedName>
        <fullName evidence="1">1-alkyl-2-acetylglycerophosphocholine esterase</fullName>
        <ecNumber evidence="1">3.1.1.47</ecNumber>
    </recommendedName>
</protein>
<reference evidence="6 7" key="1">
    <citation type="journal article" date="2021" name="Environ. Microbiol.">
        <title>Gene family expansions and transcriptome signatures uncover fungal adaptations to wood decay.</title>
        <authorList>
            <person name="Hage H."/>
            <person name="Miyauchi S."/>
            <person name="Viragh M."/>
            <person name="Drula E."/>
            <person name="Min B."/>
            <person name="Chaduli D."/>
            <person name="Navarro D."/>
            <person name="Favel A."/>
            <person name="Norest M."/>
            <person name="Lesage-Meessen L."/>
            <person name="Balint B."/>
            <person name="Merenyi Z."/>
            <person name="de Eugenio L."/>
            <person name="Morin E."/>
            <person name="Martinez A.T."/>
            <person name="Baldrian P."/>
            <person name="Stursova M."/>
            <person name="Martinez M.J."/>
            <person name="Novotny C."/>
            <person name="Magnuson J.K."/>
            <person name="Spatafora J.W."/>
            <person name="Maurice S."/>
            <person name="Pangilinan J."/>
            <person name="Andreopoulos W."/>
            <person name="LaButti K."/>
            <person name="Hundley H."/>
            <person name="Na H."/>
            <person name="Kuo A."/>
            <person name="Barry K."/>
            <person name="Lipzen A."/>
            <person name="Henrissat B."/>
            <person name="Riley R."/>
            <person name="Ahrendt S."/>
            <person name="Nagy L.G."/>
            <person name="Grigoriev I.V."/>
            <person name="Martin F."/>
            <person name="Rosso M.N."/>
        </authorList>
    </citation>
    <scope>NUCLEOTIDE SEQUENCE [LARGE SCALE GENOMIC DNA]</scope>
    <source>
        <strain evidence="6 7">CIRM-BRFM 1785</strain>
    </source>
</reference>
<feature type="region of interest" description="Disordered" evidence="5">
    <location>
        <begin position="435"/>
        <end position="478"/>
    </location>
</feature>
<comment type="caution">
    <text evidence="6">The sequence shown here is derived from an EMBL/GenBank/DDBJ whole genome shotgun (WGS) entry which is preliminary data.</text>
</comment>
<sequence length="572" mass="63384">MLWPWLSSCASTPANGHARYVVDIRPSVTWNYRASTRHSSPMFHLPDVPGRFQVGATTFALPLNDPQVFGAAKLAKSSGNTPHEPALLLEEVVFTAFYPADINSPSADGTPPEKLKKSLDWILRPVHSTLRGYAHFAKVPFWFTKLFVGAIAPRLKLPVYPNTALLDPAEVFSDPEAQWPVVFHSHGLSGTRTTYSHLCVRIASEGNVVIAVEHRDGTAPVVTSHFAATTSTDVKGKKKHKPKVKYYLHPEDVMYDDGEEPPHSRFRVDQLLFRELELYLAYRGLADLVNSHPRAEAEKLAFGGIYYVRGYTAHELPRHGPFWKSWTAGRVKLREKISIMGHSFGGSLVLSVLSNPPPAVPGTDREERLEALPLTHALVLDPWLEPLPSPGPAPRVEATRDARAPQVLIINSEEFTLWRNHFARLLKVVHEWQQPNSLPGSGDEAHSERRHSSSEPEASGSRRRGGDTAMGVDAQGDETPPAKLVTLIRAKHVSFSDFSVIWPIGHVAPSGRVLLRMLGDLALAFFNDDLGATLDGLPKREMEEEHRGSVKSTPPGRRKRRLKGSVGEIIVH</sequence>
<dbReference type="InterPro" id="IPR029058">
    <property type="entry name" value="AB_hydrolase_fold"/>
</dbReference>
<dbReference type="Pfam" id="PF03403">
    <property type="entry name" value="PAF-AH_p_II"/>
    <property type="match status" value="1"/>
</dbReference>
<dbReference type="PANTHER" id="PTHR10272">
    <property type="entry name" value="PLATELET-ACTIVATING FACTOR ACETYLHYDROLASE"/>
    <property type="match status" value="1"/>
</dbReference>
<evidence type="ECO:0000256" key="2">
    <source>
        <dbReference type="ARBA" id="ARBA00022801"/>
    </source>
</evidence>
<dbReference type="SUPFAM" id="SSF53474">
    <property type="entry name" value="alpha/beta-Hydrolases"/>
    <property type="match status" value="1"/>
</dbReference>
<keyword evidence="3" id="KW-0442">Lipid degradation</keyword>
<evidence type="ECO:0000256" key="1">
    <source>
        <dbReference type="ARBA" id="ARBA00013201"/>
    </source>
</evidence>
<dbReference type="EC" id="3.1.1.47" evidence="1"/>
<feature type="region of interest" description="Disordered" evidence="5">
    <location>
        <begin position="540"/>
        <end position="572"/>
    </location>
</feature>
<evidence type="ECO:0000256" key="5">
    <source>
        <dbReference type="SAM" id="MobiDB-lite"/>
    </source>
</evidence>
<keyword evidence="2" id="KW-0378">Hydrolase</keyword>
<gene>
    <name evidence="6" type="ORF">C8Q71DRAFT_731347</name>
</gene>
<dbReference type="RefSeq" id="XP_047784919.1">
    <property type="nucleotide sequence ID" value="XM_047922169.1"/>
</dbReference>
<evidence type="ECO:0000256" key="4">
    <source>
        <dbReference type="ARBA" id="ARBA00023098"/>
    </source>
</evidence>
<organism evidence="6 7">
    <name type="scientific">Rhodofomes roseus</name>
    <dbReference type="NCBI Taxonomy" id="34475"/>
    <lineage>
        <taxon>Eukaryota</taxon>
        <taxon>Fungi</taxon>
        <taxon>Dikarya</taxon>
        <taxon>Basidiomycota</taxon>
        <taxon>Agaricomycotina</taxon>
        <taxon>Agaricomycetes</taxon>
        <taxon>Polyporales</taxon>
        <taxon>Rhodofomes</taxon>
    </lineage>
</organism>
<dbReference type="Proteomes" id="UP000814176">
    <property type="component" value="Unassembled WGS sequence"/>
</dbReference>
<dbReference type="Gene3D" id="3.40.50.1820">
    <property type="entry name" value="alpha/beta hydrolase"/>
    <property type="match status" value="1"/>
</dbReference>
<feature type="compositionally biased region" description="Basic and acidic residues" evidence="5">
    <location>
        <begin position="443"/>
        <end position="454"/>
    </location>
</feature>
<keyword evidence="7" id="KW-1185">Reference proteome</keyword>
<dbReference type="GeneID" id="72002901"/>
<evidence type="ECO:0000313" key="6">
    <source>
        <dbReference type="EMBL" id="KAH9844109.1"/>
    </source>
</evidence>
<name>A0ABQ8KXT0_9APHY</name>
<dbReference type="PANTHER" id="PTHR10272:SF0">
    <property type="entry name" value="PLATELET-ACTIVATING FACTOR ACETYLHYDROLASE"/>
    <property type="match status" value="1"/>
</dbReference>
<proteinExistence type="predicted"/>
<evidence type="ECO:0000256" key="3">
    <source>
        <dbReference type="ARBA" id="ARBA00022963"/>
    </source>
</evidence>
<evidence type="ECO:0000313" key="7">
    <source>
        <dbReference type="Proteomes" id="UP000814176"/>
    </source>
</evidence>
<keyword evidence="4" id="KW-0443">Lipid metabolism</keyword>
<dbReference type="EMBL" id="JADCUA010000001">
    <property type="protein sequence ID" value="KAH9844109.1"/>
    <property type="molecule type" value="Genomic_DNA"/>
</dbReference>
<accession>A0ABQ8KXT0</accession>